<protein>
    <recommendedName>
        <fullName evidence="8">Exonuclease domain-containing protein</fullName>
    </recommendedName>
</protein>
<evidence type="ECO:0000259" key="8">
    <source>
        <dbReference type="SMART" id="SM00479"/>
    </source>
</evidence>
<gene>
    <name evidence="9" type="ORF">SAY87_003062</name>
</gene>
<reference evidence="9 10" key="1">
    <citation type="journal article" date="2023" name="Hortic Res">
        <title>Pangenome of water caltrop reveals structural variations and asymmetric subgenome divergence after allopolyploidization.</title>
        <authorList>
            <person name="Zhang X."/>
            <person name="Chen Y."/>
            <person name="Wang L."/>
            <person name="Yuan Y."/>
            <person name="Fang M."/>
            <person name="Shi L."/>
            <person name="Lu R."/>
            <person name="Comes H.P."/>
            <person name="Ma Y."/>
            <person name="Chen Y."/>
            <person name="Huang G."/>
            <person name="Zhou Y."/>
            <person name="Zheng Z."/>
            <person name="Qiu Y."/>
        </authorList>
    </citation>
    <scope>NUCLEOTIDE SEQUENCE [LARGE SCALE GENOMIC DNA]</scope>
    <source>
        <tissue evidence="9">Roots</tissue>
    </source>
</reference>
<evidence type="ECO:0000256" key="3">
    <source>
        <dbReference type="ARBA" id="ARBA00022723"/>
    </source>
</evidence>
<feature type="compositionally biased region" description="Polar residues" evidence="7">
    <location>
        <begin position="200"/>
        <end position="226"/>
    </location>
</feature>
<name>A0AAN7KIP7_9MYRT</name>
<dbReference type="Proteomes" id="UP001345219">
    <property type="component" value="Chromosome 3"/>
</dbReference>
<evidence type="ECO:0000256" key="7">
    <source>
        <dbReference type="SAM" id="MobiDB-lite"/>
    </source>
</evidence>
<dbReference type="SMART" id="SM00479">
    <property type="entry name" value="EXOIII"/>
    <property type="match status" value="1"/>
</dbReference>
<dbReference type="InterPro" id="IPR013520">
    <property type="entry name" value="Ribonucl_H"/>
</dbReference>
<comment type="caution">
    <text evidence="9">The sequence shown here is derived from an EMBL/GenBank/DDBJ whole genome shotgun (WGS) entry which is preliminary data.</text>
</comment>
<dbReference type="Pfam" id="PF00929">
    <property type="entry name" value="RNase_T"/>
    <property type="match status" value="1"/>
</dbReference>
<evidence type="ECO:0000256" key="4">
    <source>
        <dbReference type="ARBA" id="ARBA00022801"/>
    </source>
</evidence>
<accession>A0AAN7KIP7</accession>
<feature type="region of interest" description="Disordered" evidence="7">
    <location>
        <begin position="200"/>
        <end position="242"/>
    </location>
</feature>
<dbReference type="SUPFAM" id="SSF53098">
    <property type="entry name" value="Ribonuclease H-like"/>
    <property type="match status" value="1"/>
</dbReference>
<dbReference type="Gene3D" id="3.30.420.10">
    <property type="entry name" value="Ribonuclease H-like superfamily/Ribonuclease H"/>
    <property type="match status" value="1"/>
</dbReference>
<dbReference type="CDD" id="cd06127">
    <property type="entry name" value="DEDDh"/>
    <property type="match status" value="1"/>
</dbReference>
<feature type="domain" description="Exonuclease" evidence="8">
    <location>
        <begin position="8"/>
        <end position="182"/>
    </location>
</feature>
<evidence type="ECO:0000313" key="9">
    <source>
        <dbReference type="EMBL" id="KAK4767921.1"/>
    </source>
</evidence>
<dbReference type="PANTHER" id="PTHR30231">
    <property type="entry name" value="DNA POLYMERASE III SUBUNIT EPSILON"/>
    <property type="match status" value="1"/>
</dbReference>
<dbReference type="EMBL" id="JAXIOK010000006">
    <property type="protein sequence ID" value="KAK4767921.1"/>
    <property type="molecule type" value="Genomic_DNA"/>
</dbReference>
<comment type="cofactor">
    <cofactor evidence="1">
        <name>Mg(2+)</name>
        <dbReference type="ChEBI" id="CHEBI:18420"/>
    </cofactor>
</comment>
<dbReference type="GO" id="GO:0003676">
    <property type="term" value="F:nucleic acid binding"/>
    <property type="evidence" value="ECO:0007669"/>
    <property type="project" value="InterPro"/>
</dbReference>
<keyword evidence="3" id="KW-0479">Metal-binding</keyword>
<proteinExistence type="predicted"/>
<evidence type="ECO:0000256" key="1">
    <source>
        <dbReference type="ARBA" id="ARBA00001946"/>
    </source>
</evidence>
<sequence length="503" mass="55631">MGSSDETRIAFFDVETTIPTQVGQGYSILEFGAILVCPRKLLELHSYSTLVRPSNLSLISSLSVRCNGITRDAVLTAPTFAEIADDVYDILHGRIWAGHNILSFDCPRIREAFTRIGRPAPEPSGTIDSLKLLTQKFGRRAGDMKMASLATYFGLGQQKHRSLDDVRMNLEVVKYCATVLFLESSLPDILTSNNWVSPNATKRSRCNGLSPSTLSVKNSTSNSSQRLRVEASSSSSSMNQEMEEKFPLLAVNNEEPADTTPSMIANPIPFDMSPFTDEMNAELKRLEADDLDSPCQLPPMEVLQHPTSEVSRTPVVVLAPEEISIPLLVATLVPYYRGTQRITLLHNGASFQLYSCRLRVRLGVKNFGDGGRPRFSFIVDATPTICQILDACDDIAQKLSSDSGSSSEWKPVVTRKCGFINSPTVRMHIHTINVDGLQYQTQIYKKQTPGGVEKFTDSQCNVEELEALIKTGTLVDVYFSLESYDIHQNAGIRAVLKKLYVCS</sequence>
<dbReference type="InterPro" id="IPR012337">
    <property type="entry name" value="RNaseH-like_sf"/>
</dbReference>
<evidence type="ECO:0000256" key="2">
    <source>
        <dbReference type="ARBA" id="ARBA00022722"/>
    </source>
</evidence>
<organism evidence="9 10">
    <name type="scientific">Trapa incisa</name>
    <dbReference type="NCBI Taxonomy" id="236973"/>
    <lineage>
        <taxon>Eukaryota</taxon>
        <taxon>Viridiplantae</taxon>
        <taxon>Streptophyta</taxon>
        <taxon>Embryophyta</taxon>
        <taxon>Tracheophyta</taxon>
        <taxon>Spermatophyta</taxon>
        <taxon>Magnoliopsida</taxon>
        <taxon>eudicotyledons</taxon>
        <taxon>Gunneridae</taxon>
        <taxon>Pentapetalae</taxon>
        <taxon>rosids</taxon>
        <taxon>malvids</taxon>
        <taxon>Myrtales</taxon>
        <taxon>Lythraceae</taxon>
        <taxon>Trapa</taxon>
    </lineage>
</organism>
<dbReference type="AlphaFoldDB" id="A0AAN7KIP7"/>
<keyword evidence="4" id="KW-0378">Hydrolase</keyword>
<dbReference type="InterPro" id="IPR036397">
    <property type="entry name" value="RNaseH_sf"/>
</dbReference>
<keyword evidence="6" id="KW-0460">Magnesium</keyword>
<dbReference type="GO" id="GO:0008408">
    <property type="term" value="F:3'-5' exonuclease activity"/>
    <property type="evidence" value="ECO:0007669"/>
    <property type="project" value="TreeGrafter"/>
</dbReference>
<keyword evidence="10" id="KW-1185">Reference proteome</keyword>
<keyword evidence="2" id="KW-0540">Nuclease</keyword>
<dbReference type="FunFam" id="3.30.420.10:FF:000040">
    <property type="entry name" value="Exonuclease family protein"/>
    <property type="match status" value="1"/>
</dbReference>
<dbReference type="GO" id="GO:0046872">
    <property type="term" value="F:metal ion binding"/>
    <property type="evidence" value="ECO:0007669"/>
    <property type="project" value="UniProtKB-KW"/>
</dbReference>
<evidence type="ECO:0000256" key="6">
    <source>
        <dbReference type="ARBA" id="ARBA00022842"/>
    </source>
</evidence>
<dbReference type="PANTHER" id="PTHR30231:SF4">
    <property type="entry name" value="PROTEIN NEN2"/>
    <property type="match status" value="1"/>
</dbReference>
<keyword evidence="5" id="KW-0269">Exonuclease</keyword>
<evidence type="ECO:0000313" key="10">
    <source>
        <dbReference type="Proteomes" id="UP001345219"/>
    </source>
</evidence>
<evidence type="ECO:0000256" key="5">
    <source>
        <dbReference type="ARBA" id="ARBA00022839"/>
    </source>
</evidence>